<comment type="caution">
    <text evidence="1">The sequence shown here is derived from an EMBL/GenBank/DDBJ whole genome shotgun (WGS) entry which is preliminary data.</text>
</comment>
<organism evidence="1 2">
    <name type="scientific">Adineta steineri</name>
    <dbReference type="NCBI Taxonomy" id="433720"/>
    <lineage>
        <taxon>Eukaryota</taxon>
        <taxon>Metazoa</taxon>
        <taxon>Spiralia</taxon>
        <taxon>Gnathifera</taxon>
        <taxon>Rotifera</taxon>
        <taxon>Eurotatoria</taxon>
        <taxon>Bdelloidea</taxon>
        <taxon>Adinetida</taxon>
        <taxon>Adinetidae</taxon>
        <taxon>Adineta</taxon>
    </lineage>
</organism>
<gene>
    <name evidence="1" type="ORF">OKA104_LOCUS44132</name>
</gene>
<reference evidence="1" key="1">
    <citation type="submission" date="2021-02" db="EMBL/GenBank/DDBJ databases">
        <authorList>
            <person name="Nowell W R."/>
        </authorList>
    </citation>
    <scope>NUCLEOTIDE SEQUENCE</scope>
</reference>
<accession>A0A820F9J1</accession>
<sequence length="18" mass="2105">MPISPDNKDKASSYFLYE</sequence>
<proteinExistence type="predicted"/>
<name>A0A820F9J1_9BILA</name>
<dbReference type="EMBL" id="CAJOAY010013105">
    <property type="protein sequence ID" value="CAF4261095.1"/>
    <property type="molecule type" value="Genomic_DNA"/>
</dbReference>
<dbReference type="Proteomes" id="UP000663881">
    <property type="component" value="Unassembled WGS sequence"/>
</dbReference>
<evidence type="ECO:0000313" key="1">
    <source>
        <dbReference type="EMBL" id="CAF4261095.1"/>
    </source>
</evidence>
<feature type="non-terminal residue" evidence="1">
    <location>
        <position position="1"/>
    </location>
</feature>
<evidence type="ECO:0000313" key="2">
    <source>
        <dbReference type="Proteomes" id="UP000663881"/>
    </source>
</evidence>
<protein>
    <submittedName>
        <fullName evidence="1">Uncharacterized protein</fullName>
    </submittedName>
</protein>
<dbReference type="AlphaFoldDB" id="A0A820F9J1"/>